<protein>
    <submittedName>
        <fullName evidence="2">Uncharacterized protein</fullName>
    </submittedName>
</protein>
<keyword evidence="1" id="KW-0949">S-adenosyl-L-methionine</keyword>
<dbReference type="GO" id="GO:0008168">
    <property type="term" value="F:methyltransferase activity"/>
    <property type="evidence" value="ECO:0007669"/>
    <property type="project" value="InterPro"/>
</dbReference>
<dbReference type="InterPro" id="IPR016651">
    <property type="entry name" value="LCMT1"/>
</dbReference>
<dbReference type="Gene3D" id="3.40.50.150">
    <property type="entry name" value="Vaccinia Virus protein VP39"/>
    <property type="match status" value="1"/>
</dbReference>
<evidence type="ECO:0000256" key="1">
    <source>
        <dbReference type="ARBA" id="ARBA00022691"/>
    </source>
</evidence>
<dbReference type="PANTHER" id="PTHR13600">
    <property type="entry name" value="LEUCINE CARBOXYL METHYLTRANSFERASE"/>
    <property type="match status" value="1"/>
</dbReference>
<dbReference type="PANTHER" id="PTHR13600:SF33">
    <property type="entry name" value="LEUCINE CARBOXYL METHYLTRANSFERASE 1"/>
    <property type="match status" value="1"/>
</dbReference>
<keyword evidence="3" id="KW-1185">Reference proteome</keyword>
<proteinExistence type="predicted"/>
<dbReference type="Proteomes" id="UP000005239">
    <property type="component" value="Unassembled WGS sequence"/>
</dbReference>
<gene>
    <name evidence="2" type="primary">WBGene00111965</name>
</gene>
<evidence type="ECO:0000313" key="2">
    <source>
        <dbReference type="EnsemblMetazoa" id="PPA22411.1"/>
    </source>
</evidence>
<organism evidence="2 3">
    <name type="scientific">Pristionchus pacificus</name>
    <name type="common">Parasitic nematode worm</name>
    <dbReference type="NCBI Taxonomy" id="54126"/>
    <lineage>
        <taxon>Eukaryota</taxon>
        <taxon>Metazoa</taxon>
        <taxon>Ecdysozoa</taxon>
        <taxon>Nematoda</taxon>
        <taxon>Chromadorea</taxon>
        <taxon>Rhabditida</taxon>
        <taxon>Rhabditina</taxon>
        <taxon>Diplogasteromorpha</taxon>
        <taxon>Diplogasteroidea</taxon>
        <taxon>Neodiplogasteridae</taxon>
        <taxon>Pristionchus</taxon>
    </lineage>
</organism>
<dbReference type="InterPro" id="IPR029063">
    <property type="entry name" value="SAM-dependent_MTases_sf"/>
</dbReference>
<dbReference type="OrthoDB" id="203237at2759"/>
<dbReference type="AlphaFoldDB" id="A0A2A6BFQ0"/>
<reference evidence="3" key="1">
    <citation type="journal article" date="2008" name="Nat. Genet.">
        <title>The Pristionchus pacificus genome provides a unique perspective on nematode lifestyle and parasitism.</title>
        <authorList>
            <person name="Dieterich C."/>
            <person name="Clifton S.W."/>
            <person name="Schuster L.N."/>
            <person name="Chinwalla A."/>
            <person name="Delehaunty K."/>
            <person name="Dinkelacker I."/>
            <person name="Fulton L."/>
            <person name="Fulton R."/>
            <person name="Godfrey J."/>
            <person name="Minx P."/>
            <person name="Mitreva M."/>
            <person name="Roeseler W."/>
            <person name="Tian H."/>
            <person name="Witte H."/>
            <person name="Yang S.P."/>
            <person name="Wilson R.K."/>
            <person name="Sommer R.J."/>
        </authorList>
    </citation>
    <scope>NUCLEOTIDE SEQUENCE [LARGE SCALE GENOMIC DNA]</scope>
    <source>
        <strain evidence="3">PS312</strain>
    </source>
</reference>
<sequence length="76" mass="8359">METGAIVSESVKARRRSSSVNDDYSIQKTNDGASQSKLAAVKLGYWKDEFLARFVSMGSEDGRGVHRDPEISLGYC</sequence>
<evidence type="ECO:0000313" key="3">
    <source>
        <dbReference type="Proteomes" id="UP000005239"/>
    </source>
</evidence>
<accession>A0A8R1UDW3</accession>
<accession>A0A2A6BFQ0</accession>
<dbReference type="EnsemblMetazoa" id="PPA22411.1">
    <property type="protein sequence ID" value="PPA22411.1"/>
    <property type="gene ID" value="WBGene00111965"/>
</dbReference>
<name>A0A2A6BFQ0_PRIPA</name>
<reference evidence="2" key="2">
    <citation type="submission" date="2022-06" db="UniProtKB">
        <authorList>
            <consortium name="EnsemblMetazoa"/>
        </authorList>
    </citation>
    <scope>IDENTIFICATION</scope>
    <source>
        <strain evidence="2">PS312</strain>
    </source>
</reference>